<name>A0AAD9D4S5_9STRA</name>
<proteinExistence type="predicted"/>
<dbReference type="EMBL" id="JATAAI010000055">
    <property type="protein sequence ID" value="KAK1732989.1"/>
    <property type="molecule type" value="Genomic_DNA"/>
</dbReference>
<protein>
    <recommendedName>
        <fullName evidence="2">Rhodanese domain-containing protein</fullName>
    </recommendedName>
</protein>
<feature type="domain" description="Rhodanese" evidence="2">
    <location>
        <begin position="88"/>
        <end position="193"/>
    </location>
</feature>
<feature type="signal peptide" evidence="1">
    <location>
        <begin position="1"/>
        <end position="18"/>
    </location>
</feature>
<evidence type="ECO:0000256" key="1">
    <source>
        <dbReference type="SAM" id="SignalP"/>
    </source>
</evidence>
<evidence type="ECO:0000313" key="4">
    <source>
        <dbReference type="Proteomes" id="UP001224775"/>
    </source>
</evidence>
<dbReference type="InterPro" id="IPR001763">
    <property type="entry name" value="Rhodanese-like_dom"/>
</dbReference>
<keyword evidence="1" id="KW-0732">Signal</keyword>
<feature type="chain" id="PRO_5041968394" description="Rhodanese domain-containing protein" evidence="1">
    <location>
        <begin position="19"/>
        <end position="194"/>
    </location>
</feature>
<evidence type="ECO:0000259" key="2">
    <source>
        <dbReference type="PROSITE" id="PS50206"/>
    </source>
</evidence>
<dbReference type="Pfam" id="PF00581">
    <property type="entry name" value="Rhodanese"/>
    <property type="match status" value="1"/>
</dbReference>
<dbReference type="PANTHER" id="PTHR44086">
    <property type="entry name" value="THIOSULFATE SULFURTRANSFERASE RDL2, MITOCHONDRIAL-RELATED"/>
    <property type="match status" value="1"/>
</dbReference>
<dbReference type="Gene3D" id="3.40.250.10">
    <property type="entry name" value="Rhodanese-like domain"/>
    <property type="match status" value="1"/>
</dbReference>
<dbReference type="PANTHER" id="PTHR44086:SF10">
    <property type="entry name" value="THIOSULFATE SULFURTRANSFERASE_RHODANESE-LIKE DOMAIN-CONTAINING PROTEIN 3"/>
    <property type="match status" value="1"/>
</dbReference>
<dbReference type="GO" id="GO:0004792">
    <property type="term" value="F:thiosulfate-cyanide sulfurtransferase activity"/>
    <property type="evidence" value="ECO:0007669"/>
    <property type="project" value="TreeGrafter"/>
</dbReference>
<comment type="caution">
    <text evidence="3">The sequence shown here is derived from an EMBL/GenBank/DDBJ whole genome shotgun (WGS) entry which is preliminary data.</text>
</comment>
<evidence type="ECO:0000313" key="3">
    <source>
        <dbReference type="EMBL" id="KAK1732989.1"/>
    </source>
</evidence>
<dbReference type="AlphaFoldDB" id="A0AAD9D4S5"/>
<organism evidence="3 4">
    <name type="scientific">Skeletonema marinoi</name>
    <dbReference type="NCBI Taxonomy" id="267567"/>
    <lineage>
        <taxon>Eukaryota</taxon>
        <taxon>Sar</taxon>
        <taxon>Stramenopiles</taxon>
        <taxon>Ochrophyta</taxon>
        <taxon>Bacillariophyta</taxon>
        <taxon>Coscinodiscophyceae</taxon>
        <taxon>Thalassiosirophycidae</taxon>
        <taxon>Thalassiosirales</taxon>
        <taxon>Skeletonemataceae</taxon>
        <taxon>Skeletonema</taxon>
        <taxon>Skeletonema marinoi-dohrnii complex</taxon>
    </lineage>
</organism>
<dbReference type="InterPro" id="IPR036873">
    <property type="entry name" value="Rhodanese-like_dom_sf"/>
</dbReference>
<dbReference type="GO" id="GO:0005739">
    <property type="term" value="C:mitochondrion"/>
    <property type="evidence" value="ECO:0007669"/>
    <property type="project" value="TreeGrafter"/>
</dbReference>
<dbReference type="Proteomes" id="UP001224775">
    <property type="component" value="Unassembled WGS sequence"/>
</dbReference>
<sequence>MLLLSLFIYVSSISGVLSFNRPCFVSPRHLPVSSVTSKLSFLHGRDLQRMFLSSDGGSDDDDQQPPTITNIDKAEMTKILSHVDNGTGDKNYVVIDVRGEPEIMMGTGTMSEKVHILPLPQITMMGAFDMDDKSFEAQFNFPKPSAEEDTLVFTCKMGGRSQQAAQLAAMSGYKNIINYTGGADDWFGGEFVYT</sequence>
<dbReference type="PROSITE" id="PS50206">
    <property type="entry name" value="RHODANESE_3"/>
    <property type="match status" value="1"/>
</dbReference>
<reference evidence="3" key="1">
    <citation type="submission" date="2023-06" db="EMBL/GenBank/DDBJ databases">
        <title>Survivors Of The Sea: Transcriptome response of Skeletonema marinoi to long-term dormancy.</title>
        <authorList>
            <person name="Pinder M.I.M."/>
            <person name="Kourtchenko O."/>
            <person name="Robertson E.K."/>
            <person name="Larsson T."/>
            <person name="Maumus F."/>
            <person name="Osuna-Cruz C.M."/>
            <person name="Vancaester E."/>
            <person name="Stenow R."/>
            <person name="Vandepoele K."/>
            <person name="Ploug H."/>
            <person name="Bruchert V."/>
            <person name="Godhe A."/>
            <person name="Topel M."/>
        </authorList>
    </citation>
    <scope>NUCLEOTIDE SEQUENCE</scope>
    <source>
        <strain evidence="3">R05AC</strain>
    </source>
</reference>
<keyword evidence="4" id="KW-1185">Reference proteome</keyword>
<accession>A0AAD9D4S5</accession>
<gene>
    <name evidence="3" type="ORF">QTG54_016320</name>
</gene>
<dbReference type="SUPFAM" id="SSF52821">
    <property type="entry name" value="Rhodanese/Cell cycle control phosphatase"/>
    <property type="match status" value="1"/>
</dbReference>